<dbReference type="GO" id="GO:0007169">
    <property type="term" value="P:cell surface receptor protein tyrosine kinase signaling pathway"/>
    <property type="evidence" value="ECO:0007669"/>
    <property type="project" value="TreeGrafter"/>
</dbReference>
<dbReference type="PROSITE" id="PS50270">
    <property type="entry name" value="NGF_2"/>
    <property type="match status" value="1"/>
</dbReference>
<reference evidence="7 8" key="1">
    <citation type="submission" date="2018-11" db="EMBL/GenBank/DDBJ databases">
        <authorList>
            <person name="Lopez-Roques C."/>
            <person name="Donnadieu C."/>
            <person name="Bouchez O."/>
            <person name="Klopp C."/>
            <person name="Cabau C."/>
            <person name="Zahm M."/>
        </authorList>
    </citation>
    <scope>NUCLEOTIDE SEQUENCE [LARGE SCALE GENOMIC DNA]</scope>
    <source>
        <strain evidence="7">RS831</strain>
        <tissue evidence="7">Whole body</tissue>
    </source>
</reference>
<protein>
    <recommendedName>
        <fullName evidence="2">Neurotrophin-4</fullName>
    </recommendedName>
</protein>
<dbReference type="PANTHER" id="PTHR11589:SF8">
    <property type="entry name" value="NEUROTROPHIN-4"/>
    <property type="match status" value="1"/>
</dbReference>
<dbReference type="EMBL" id="CM012444">
    <property type="protein sequence ID" value="RVE69934.1"/>
    <property type="molecule type" value="Genomic_DNA"/>
</dbReference>
<evidence type="ECO:0000256" key="4">
    <source>
        <dbReference type="SAM" id="MobiDB-lite"/>
    </source>
</evidence>
<dbReference type="GO" id="GO:0005615">
    <property type="term" value="C:extracellular space"/>
    <property type="evidence" value="ECO:0007669"/>
    <property type="project" value="TreeGrafter"/>
</dbReference>
<feature type="domain" description="Nerve growth factor-related" evidence="6">
    <location>
        <begin position="281"/>
        <end position="400"/>
    </location>
</feature>
<dbReference type="InterPro" id="IPR029034">
    <property type="entry name" value="Cystine-knot_cytokine"/>
</dbReference>
<dbReference type="GO" id="GO:0043524">
    <property type="term" value="P:negative regulation of neuron apoptotic process"/>
    <property type="evidence" value="ECO:0007669"/>
    <property type="project" value="TreeGrafter"/>
</dbReference>
<dbReference type="PANTHER" id="PTHR11589">
    <property type="entry name" value="NERVE GROWTH FACTOR NGF -RELATED"/>
    <property type="match status" value="1"/>
</dbReference>
<feature type="compositionally biased region" description="Basic and acidic residues" evidence="4">
    <location>
        <begin position="38"/>
        <end position="48"/>
    </location>
</feature>
<dbReference type="SMART" id="SM00140">
    <property type="entry name" value="NGF"/>
    <property type="match status" value="1"/>
</dbReference>
<keyword evidence="3" id="KW-0339">Growth factor</keyword>
<evidence type="ECO:0000313" key="8">
    <source>
        <dbReference type="Proteomes" id="UP000283210"/>
    </source>
</evidence>
<feature type="region of interest" description="Disordered" evidence="4">
    <location>
        <begin position="155"/>
        <end position="183"/>
    </location>
</feature>
<dbReference type="InterPro" id="IPR020408">
    <property type="entry name" value="Nerve_growth_factor-like"/>
</dbReference>
<feature type="compositionally biased region" description="Acidic residues" evidence="4">
    <location>
        <begin position="236"/>
        <end position="245"/>
    </location>
</feature>
<dbReference type="PROSITE" id="PS00248">
    <property type="entry name" value="NGF_1"/>
    <property type="match status" value="1"/>
</dbReference>
<dbReference type="Pfam" id="PF00243">
    <property type="entry name" value="NGF"/>
    <property type="match status" value="1"/>
</dbReference>
<dbReference type="GO" id="GO:0021675">
    <property type="term" value="P:nerve development"/>
    <property type="evidence" value="ECO:0007669"/>
    <property type="project" value="TreeGrafter"/>
</dbReference>
<feature type="region of interest" description="Disordered" evidence="4">
    <location>
        <begin position="29"/>
        <end position="129"/>
    </location>
</feature>
<evidence type="ECO:0000256" key="5">
    <source>
        <dbReference type="SAM" id="SignalP"/>
    </source>
</evidence>
<feature type="compositionally biased region" description="Basic and acidic residues" evidence="4">
    <location>
        <begin position="100"/>
        <end position="111"/>
    </location>
</feature>
<evidence type="ECO:0000313" key="7">
    <source>
        <dbReference type="EMBL" id="RVE69934.1"/>
    </source>
</evidence>
<dbReference type="AlphaFoldDB" id="A0A437D564"/>
<dbReference type="GO" id="GO:0048812">
    <property type="term" value="P:neuron projection morphogenesis"/>
    <property type="evidence" value="ECO:0007669"/>
    <property type="project" value="TreeGrafter"/>
</dbReference>
<feature type="compositionally biased region" description="Polar residues" evidence="4">
    <location>
        <begin position="112"/>
        <end position="129"/>
    </location>
</feature>
<dbReference type="PRINTS" id="PR00268">
    <property type="entry name" value="NGF"/>
</dbReference>
<dbReference type="GO" id="GO:0008021">
    <property type="term" value="C:synaptic vesicle"/>
    <property type="evidence" value="ECO:0007669"/>
    <property type="project" value="TreeGrafter"/>
</dbReference>
<dbReference type="OrthoDB" id="8959386at2759"/>
<dbReference type="OMA" id="KRREHRH"/>
<feature type="compositionally biased region" description="Basic and acidic residues" evidence="4">
    <location>
        <begin position="68"/>
        <end position="77"/>
    </location>
</feature>
<feature type="compositionally biased region" description="Basic and acidic residues" evidence="4">
    <location>
        <begin position="246"/>
        <end position="258"/>
    </location>
</feature>
<evidence type="ECO:0000259" key="6">
    <source>
        <dbReference type="SMART" id="SM00140"/>
    </source>
</evidence>
<dbReference type="Proteomes" id="UP000283210">
    <property type="component" value="Chromosome 8"/>
</dbReference>
<dbReference type="GO" id="GO:0008083">
    <property type="term" value="F:growth factor activity"/>
    <property type="evidence" value="ECO:0007669"/>
    <property type="project" value="UniProtKB-KW"/>
</dbReference>
<accession>A0A437D564</accession>
<keyword evidence="8" id="KW-1185">Reference proteome</keyword>
<keyword evidence="5" id="KW-0732">Signal</keyword>
<feature type="region of interest" description="Disordered" evidence="4">
    <location>
        <begin position="236"/>
        <end position="285"/>
    </location>
</feature>
<dbReference type="GO" id="GO:0005163">
    <property type="term" value="F:nerve growth factor receptor binding"/>
    <property type="evidence" value="ECO:0007669"/>
    <property type="project" value="TreeGrafter"/>
</dbReference>
<dbReference type="GO" id="GO:0030425">
    <property type="term" value="C:dendrite"/>
    <property type="evidence" value="ECO:0007669"/>
    <property type="project" value="TreeGrafter"/>
</dbReference>
<gene>
    <name evidence="7" type="ORF">OJAV_G00082600</name>
</gene>
<name>A0A437D564_ORYJA</name>
<organism evidence="7 8">
    <name type="scientific">Oryzias javanicus</name>
    <name type="common">Javanese ricefish</name>
    <name type="synonym">Aplocheilus javanicus</name>
    <dbReference type="NCBI Taxonomy" id="123683"/>
    <lineage>
        <taxon>Eukaryota</taxon>
        <taxon>Metazoa</taxon>
        <taxon>Chordata</taxon>
        <taxon>Craniata</taxon>
        <taxon>Vertebrata</taxon>
        <taxon>Euteleostomi</taxon>
        <taxon>Actinopterygii</taxon>
        <taxon>Neopterygii</taxon>
        <taxon>Teleostei</taxon>
        <taxon>Neoteleostei</taxon>
        <taxon>Acanthomorphata</taxon>
        <taxon>Ovalentaria</taxon>
        <taxon>Atherinomorphae</taxon>
        <taxon>Beloniformes</taxon>
        <taxon>Adrianichthyidae</taxon>
        <taxon>Oryziinae</taxon>
        <taxon>Oryzias</taxon>
    </lineage>
</organism>
<dbReference type="InterPro" id="IPR019846">
    <property type="entry name" value="Nerve_growth_factor_CS"/>
</dbReference>
<dbReference type="Gene3D" id="2.10.90.10">
    <property type="entry name" value="Cystine-knot cytokines"/>
    <property type="match status" value="1"/>
</dbReference>
<feature type="signal peptide" evidence="5">
    <location>
        <begin position="1"/>
        <end position="16"/>
    </location>
</feature>
<dbReference type="InterPro" id="IPR002072">
    <property type="entry name" value="Nerve_growth_factor-rel"/>
</dbReference>
<reference evidence="7 8" key="2">
    <citation type="submission" date="2019-01" db="EMBL/GenBank/DDBJ databases">
        <title>A chromosome length genome reference of the Java medaka (oryzias javanicus).</title>
        <authorList>
            <person name="Herpin A."/>
            <person name="Takehana Y."/>
            <person name="Naruse K."/>
            <person name="Ansai S."/>
            <person name="Kawaguchi M."/>
        </authorList>
    </citation>
    <scope>NUCLEOTIDE SEQUENCE [LARGE SCALE GENOMIC DNA]</scope>
    <source>
        <strain evidence="7">RS831</strain>
        <tissue evidence="7">Whole body</tissue>
    </source>
</reference>
<evidence type="ECO:0000256" key="3">
    <source>
        <dbReference type="ARBA" id="ARBA00023030"/>
    </source>
</evidence>
<dbReference type="SUPFAM" id="SSF57501">
    <property type="entry name" value="Cystine-knot cytokines"/>
    <property type="match status" value="1"/>
</dbReference>
<feature type="chain" id="PRO_5019490112" description="Neurotrophin-4" evidence="5">
    <location>
        <begin position="17"/>
        <end position="418"/>
    </location>
</feature>
<evidence type="ECO:0000256" key="2">
    <source>
        <dbReference type="ARBA" id="ARBA00018008"/>
    </source>
</evidence>
<dbReference type="GO" id="GO:0050804">
    <property type="term" value="P:modulation of chemical synaptic transmission"/>
    <property type="evidence" value="ECO:0007669"/>
    <property type="project" value="TreeGrafter"/>
</dbReference>
<comment type="similarity">
    <text evidence="1">Belongs to the NGF-beta family.</text>
</comment>
<sequence length="418" mass="46267">MHWLPLVAMVIASALPFPHNPASRIATVTVQTGSDSSSSREQHLHPDARLAAPPGDSSLAGNASQTDYSRRGTDDFFRGGSAALKAPHRSQSHNKIISLDGKEDTSEDRSLTGESVNSRPDFSASQDFSNSYHLKDSTVSPLEVSTVKMHDVVSPATTLQGQKGPETTAPLRSGSQHALRARTGSAEDSILLDNFLDGDEMFLYAHPRVLFSPSALPPEDPPLLLMLENDLMKDDGEAEEQEEDMDAHFEGHGDRAIERSTNSSDDSRAVRRDKRSNVMKQQTQETSVCQSESIWITDKRTAIDQKGKNVTILQEVQTQAGPIKQYFYETRCSKGERRDRDEGGASAASSTARRGCLGVDKRHWNSQCKSRQTYVRALTRDDKNLTGWRWIRIDSSCVCVLVSRTNQTRHVWSKKGRG</sequence>
<proteinExistence type="inferred from homology"/>
<evidence type="ECO:0000256" key="1">
    <source>
        <dbReference type="ARBA" id="ARBA00010783"/>
    </source>
</evidence>
<dbReference type="GO" id="GO:0030424">
    <property type="term" value="C:axon"/>
    <property type="evidence" value="ECO:0007669"/>
    <property type="project" value="TreeGrafter"/>
</dbReference>
<dbReference type="GO" id="GO:0038180">
    <property type="term" value="P:nerve growth factor signaling pathway"/>
    <property type="evidence" value="ECO:0007669"/>
    <property type="project" value="TreeGrafter"/>
</dbReference>